<dbReference type="EnsemblProtists" id="EOD07880">
    <property type="protein sequence ID" value="EOD07880"/>
    <property type="gene ID" value="EMIHUDRAFT_121002"/>
</dbReference>
<evidence type="ECO:0008006" key="4">
    <source>
        <dbReference type="Google" id="ProtNLM"/>
    </source>
</evidence>
<reference evidence="3" key="1">
    <citation type="journal article" date="2013" name="Nature">
        <title>Pan genome of the phytoplankton Emiliania underpins its global distribution.</title>
        <authorList>
            <person name="Read B.A."/>
            <person name="Kegel J."/>
            <person name="Klute M.J."/>
            <person name="Kuo A."/>
            <person name="Lefebvre S.C."/>
            <person name="Maumus F."/>
            <person name="Mayer C."/>
            <person name="Miller J."/>
            <person name="Monier A."/>
            <person name="Salamov A."/>
            <person name="Young J."/>
            <person name="Aguilar M."/>
            <person name="Claverie J.M."/>
            <person name="Frickenhaus S."/>
            <person name="Gonzalez K."/>
            <person name="Herman E.K."/>
            <person name="Lin Y.C."/>
            <person name="Napier J."/>
            <person name="Ogata H."/>
            <person name="Sarno A.F."/>
            <person name="Shmutz J."/>
            <person name="Schroeder D."/>
            <person name="de Vargas C."/>
            <person name="Verret F."/>
            <person name="von Dassow P."/>
            <person name="Valentin K."/>
            <person name="Van de Peer Y."/>
            <person name="Wheeler G."/>
            <person name="Dacks J.B."/>
            <person name="Delwiche C.F."/>
            <person name="Dyhrman S.T."/>
            <person name="Glockner G."/>
            <person name="John U."/>
            <person name="Richards T."/>
            <person name="Worden A.Z."/>
            <person name="Zhang X."/>
            <person name="Grigoriev I.V."/>
            <person name="Allen A.E."/>
            <person name="Bidle K."/>
            <person name="Borodovsky M."/>
            <person name="Bowler C."/>
            <person name="Brownlee C."/>
            <person name="Cock J.M."/>
            <person name="Elias M."/>
            <person name="Gladyshev V.N."/>
            <person name="Groth M."/>
            <person name="Guda C."/>
            <person name="Hadaegh A."/>
            <person name="Iglesias-Rodriguez M.D."/>
            <person name="Jenkins J."/>
            <person name="Jones B.M."/>
            <person name="Lawson T."/>
            <person name="Leese F."/>
            <person name="Lindquist E."/>
            <person name="Lobanov A."/>
            <person name="Lomsadze A."/>
            <person name="Malik S.B."/>
            <person name="Marsh M.E."/>
            <person name="Mackinder L."/>
            <person name="Mock T."/>
            <person name="Mueller-Roeber B."/>
            <person name="Pagarete A."/>
            <person name="Parker M."/>
            <person name="Probert I."/>
            <person name="Quesneville H."/>
            <person name="Raines C."/>
            <person name="Rensing S.A."/>
            <person name="Riano-Pachon D.M."/>
            <person name="Richier S."/>
            <person name="Rokitta S."/>
            <person name="Shiraiwa Y."/>
            <person name="Soanes D.M."/>
            <person name="van der Giezen M."/>
            <person name="Wahlund T.M."/>
            <person name="Williams B."/>
            <person name="Wilson W."/>
            <person name="Wolfe G."/>
            <person name="Wurch L.L."/>
        </authorList>
    </citation>
    <scope>NUCLEOTIDE SEQUENCE</scope>
</reference>
<feature type="compositionally biased region" description="Basic and acidic residues" evidence="1">
    <location>
        <begin position="290"/>
        <end position="300"/>
    </location>
</feature>
<evidence type="ECO:0000256" key="1">
    <source>
        <dbReference type="SAM" id="MobiDB-lite"/>
    </source>
</evidence>
<dbReference type="HOGENOM" id="CLU_859026_0_0_1"/>
<evidence type="ECO:0000313" key="2">
    <source>
        <dbReference type="EnsemblProtists" id="EOD07880"/>
    </source>
</evidence>
<feature type="compositionally biased region" description="Acidic residues" evidence="1">
    <location>
        <begin position="164"/>
        <end position="174"/>
    </location>
</feature>
<dbReference type="AlphaFoldDB" id="A0A0D3I9E5"/>
<organism evidence="2 3">
    <name type="scientific">Emiliania huxleyi (strain CCMP1516)</name>
    <dbReference type="NCBI Taxonomy" id="280463"/>
    <lineage>
        <taxon>Eukaryota</taxon>
        <taxon>Haptista</taxon>
        <taxon>Haptophyta</taxon>
        <taxon>Prymnesiophyceae</taxon>
        <taxon>Isochrysidales</taxon>
        <taxon>Noelaerhabdaceae</taxon>
        <taxon>Emiliania</taxon>
    </lineage>
</organism>
<protein>
    <recommendedName>
        <fullName evidence="4">J domain-containing protein</fullName>
    </recommendedName>
</protein>
<sequence length="324" mass="35952">MGVPWVKRRAAVRGRQTQVLSMQGKVVHLSIADLRGTKRYTMVLDGSPQRGKGFCGLPVETRVTPRAGGLDMRETYSHALGGAEHGSPCRGGEQPTFVSRREVVGSGEMCVSVSRKLPCGRTDKKELRRLSREVTLSSSAMDFWAELSQSLRRSSGVQESTAREEEEEEEENEEPFGRLDRVWRRDALRALEALEKAPAQLEAEVRRQRLAGLQAELATLGLQSRRPAAITQAELRRARVARAREIHPDLRRGREAAGAGRRGLFGRGRGARKGAGEGRAQGSSLAEGGEQGREREDQDRMSALNAAYERVRRALKAPVYDWRT</sequence>
<feature type="region of interest" description="Disordered" evidence="1">
    <location>
        <begin position="252"/>
        <end position="303"/>
    </location>
</feature>
<dbReference type="PaxDb" id="2903-EOD07880"/>
<evidence type="ECO:0000313" key="3">
    <source>
        <dbReference type="Proteomes" id="UP000013827"/>
    </source>
</evidence>
<name>A0A0D3I9E5_EMIH1</name>
<feature type="region of interest" description="Disordered" evidence="1">
    <location>
        <begin position="154"/>
        <end position="176"/>
    </location>
</feature>
<keyword evidence="3" id="KW-1185">Reference proteome</keyword>
<dbReference type="KEGG" id="ehx:EMIHUDRAFT_121002"/>
<proteinExistence type="predicted"/>
<dbReference type="RefSeq" id="XP_005760309.1">
    <property type="nucleotide sequence ID" value="XM_005760252.1"/>
</dbReference>
<dbReference type="Proteomes" id="UP000013827">
    <property type="component" value="Unassembled WGS sequence"/>
</dbReference>
<dbReference type="GeneID" id="17254028"/>
<reference evidence="2" key="2">
    <citation type="submission" date="2024-10" db="UniProtKB">
        <authorList>
            <consortium name="EnsemblProtists"/>
        </authorList>
    </citation>
    <scope>IDENTIFICATION</scope>
</reference>
<accession>A0A0D3I9E5</accession>